<reference evidence="9 10" key="1">
    <citation type="submission" date="2024-01" db="EMBL/GenBank/DDBJ databases">
        <title>The complete chloroplast genome sequence of Lithospermum erythrorhizon: insights into the phylogenetic relationship among Boraginaceae species and the maternal lineages of purple gromwells.</title>
        <authorList>
            <person name="Okada T."/>
            <person name="Watanabe K."/>
        </authorList>
    </citation>
    <scope>NUCLEOTIDE SEQUENCE [LARGE SCALE GENOMIC DNA]</scope>
</reference>
<evidence type="ECO:0000256" key="3">
    <source>
        <dbReference type="ARBA" id="ARBA00022448"/>
    </source>
</evidence>
<evidence type="ECO:0000256" key="7">
    <source>
        <dbReference type="ARBA" id="ARBA00023294"/>
    </source>
</evidence>
<name>A0AAV3PL98_LITER</name>
<evidence type="ECO:0000256" key="4">
    <source>
        <dbReference type="ARBA" id="ARBA00022692"/>
    </source>
</evidence>
<dbReference type="InterPro" id="IPR051107">
    <property type="entry name" value="Auxin_Efflux_Carrier"/>
</dbReference>
<dbReference type="PANTHER" id="PTHR31752">
    <property type="entry name" value="AUXIN EFFLUX CARRIER COMPONENT 1B-RELATED"/>
    <property type="match status" value="1"/>
</dbReference>
<keyword evidence="6 8" id="KW-0472">Membrane</keyword>
<feature type="transmembrane region" description="Helical" evidence="8">
    <location>
        <begin position="6"/>
        <end position="28"/>
    </location>
</feature>
<comment type="subcellular location">
    <subcellularLocation>
        <location evidence="1">Membrane</location>
        <topology evidence="1">Multi-pass membrane protein</topology>
    </subcellularLocation>
</comment>
<evidence type="ECO:0000256" key="5">
    <source>
        <dbReference type="ARBA" id="ARBA00022989"/>
    </source>
</evidence>
<keyword evidence="5 8" id="KW-1133">Transmembrane helix</keyword>
<evidence type="ECO:0000256" key="6">
    <source>
        <dbReference type="ARBA" id="ARBA00023136"/>
    </source>
</evidence>
<dbReference type="GO" id="GO:0005783">
    <property type="term" value="C:endoplasmic reticulum"/>
    <property type="evidence" value="ECO:0007669"/>
    <property type="project" value="TreeGrafter"/>
</dbReference>
<accession>A0AAV3PL98</accession>
<keyword evidence="10" id="KW-1185">Reference proteome</keyword>
<keyword evidence="4 8" id="KW-0812">Transmembrane</keyword>
<sequence length="174" mass="19535">MKPTGQLYHIVEAIVPLYVAMISAYISFKWLKIFTKEQCSGINKFVAKFSIPLLSFQVISNSNPYKMNFKLIAADSLQKILAFSLLAGVAKMTISRGRLKWVITGLSLSTLPNTLIIGIPLLRAMYGEEATTLLAQIVVLQSLIWYNLLLFLFELNVTKKPNLTPQDNPGNYHL</sequence>
<organism evidence="9 10">
    <name type="scientific">Lithospermum erythrorhizon</name>
    <name type="common">Purple gromwell</name>
    <name type="synonym">Lithospermum officinale var. erythrorhizon</name>
    <dbReference type="NCBI Taxonomy" id="34254"/>
    <lineage>
        <taxon>Eukaryota</taxon>
        <taxon>Viridiplantae</taxon>
        <taxon>Streptophyta</taxon>
        <taxon>Embryophyta</taxon>
        <taxon>Tracheophyta</taxon>
        <taxon>Spermatophyta</taxon>
        <taxon>Magnoliopsida</taxon>
        <taxon>eudicotyledons</taxon>
        <taxon>Gunneridae</taxon>
        <taxon>Pentapetalae</taxon>
        <taxon>asterids</taxon>
        <taxon>lamiids</taxon>
        <taxon>Boraginales</taxon>
        <taxon>Boraginaceae</taxon>
        <taxon>Boraginoideae</taxon>
        <taxon>Lithospermeae</taxon>
        <taxon>Lithospermum</taxon>
    </lineage>
</organism>
<feature type="transmembrane region" description="Helical" evidence="8">
    <location>
        <begin position="133"/>
        <end position="153"/>
    </location>
</feature>
<keyword evidence="3" id="KW-0813">Transport</keyword>
<protein>
    <submittedName>
        <fullName evidence="9">Secondary carrier transporter</fullName>
    </submittedName>
</protein>
<proteinExistence type="inferred from homology"/>
<evidence type="ECO:0000256" key="2">
    <source>
        <dbReference type="ARBA" id="ARBA00009177"/>
    </source>
</evidence>
<gene>
    <name evidence="9" type="ORF">LIER_10427</name>
</gene>
<dbReference type="Proteomes" id="UP001454036">
    <property type="component" value="Unassembled WGS sequence"/>
</dbReference>
<dbReference type="InterPro" id="IPR004776">
    <property type="entry name" value="Mem_transp_PIN-like"/>
</dbReference>
<comment type="caution">
    <text evidence="9">The sequence shown here is derived from an EMBL/GenBank/DDBJ whole genome shotgun (WGS) entry which is preliminary data.</text>
</comment>
<dbReference type="GO" id="GO:0009926">
    <property type="term" value="P:auxin polar transport"/>
    <property type="evidence" value="ECO:0007669"/>
    <property type="project" value="TreeGrafter"/>
</dbReference>
<feature type="transmembrane region" description="Helical" evidence="8">
    <location>
        <begin position="101"/>
        <end position="121"/>
    </location>
</feature>
<dbReference type="PANTHER" id="PTHR31752:SF40">
    <property type="entry name" value="AUXIN EFFLUX CARRIER COMPONENT 8"/>
    <property type="match status" value="1"/>
</dbReference>
<evidence type="ECO:0000256" key="1">
    <source>
        <dbReference type="ARBA" id="ARBA00004141"/>
    </source>
</evidence>
<dbReference type="GO" id="GO:0009734">
    <property type="term" value="P:auxin-activated signaling pathway"/>
    <property type="evidence" value="ECO:0007669"/>
    <property type="project" value="UniProtKB-KW"/>
</dbReference>
<comment type="similarity">
    <text evidence="2">Belongs to the auxin efflux carrier (TC 2.A.69.1) family.</text>
</comment>
<evidence type="ECO:0000313" key="10">
    <source>
        <dbReference type="Proteomes" id="UP001454036"/>
    </source>
</evidence>
<dbReference type="AlphaFoldDB" id="A0AAV3PL98"/>
<dbReference type="Pfam" id="PF03547">
    <property type="entry name" value="Mem_trans"/>
    <property type="match status" value="1"/>
</dbReference>
<dbReference type="GO" id="GO:0010329">
    <property type="term" value="F:auxin efflux transmembrane transporter activity"/>
    <property type="evidence" value="ECO:0007669"/>
    <property type="project" value="TreeGrafter"/>
</dbReference>
<evidence type="ECO:0000313" key="9">
    <source>
        <dbReference type="EMBL" id="GAA0151781.1"/>
    </source>
</evidence>
<dbReference type="GO" id="GO:0005886">
    <property type="term" value="C:plasma membrane"/>
    <property type="evidence" value="ECO:0007669"/>
    <property type="project" value="TreeGrafter"/>
</dbReference>
<keyword evidence="7" id="KW-0927">Auxin signaling pathway</keyword>
<dbReference type="EMBL" id="BAABME010001851">
    <property type="protein sequence ID" value="GAA0151781.1"/>
    <property type="molecule type" value="Genomic_DNA"/>
</dbReference>
<evidence type="ECO:0000256" key="8">
    <source>
        <dbReference type="SAM" id="Phobius"/>
    </source>
</evidence>